<organism evidence="3 4">
    <name type="scientific">Flammeovirga agarivorans</name>
    <dbReference type="NCBI Taxonomy" id="2726742"/>
    <lineage>
        <taxon>Bacteria</taxon>
        <taxon>Pseudomonadati</taxon>
        <taxon>Bacteroidota</taxon>
        <taxon>Cytophagia</taxon>
        <taxon>Cytophagales</taxon>
        <taxon>Flammeovirgaceae</taxon>
        <taxon>Flammeovirga</taxon>
    </lineage>
</organism>
<reference evidence="3 4" key="1">
    <citation type="submission" date="2020-04" db="EMBL/GenBank/DDBJ databases">
        <title>Flammeovirga sp. SR4, a novel species isolated from seawater.</title>
        <authorList>
            <person name="Wang X."/>
        </authorList>
    </citation>
    <scope>NUCLEOTIDE SEQUENCE [LARGE SCALE GENOMIC DNA]</scope>
    <source>
        <strain evidence="3 4">SR4</strain>
    </source>
</reference>
<name>A0A7X8SQ90_9BACT</name>
<dbReference type="Gene3D" id="3.40.1090.10">
    <property type="entry name" value="Cytosolic phospholipase A2 catalytic domain"/>
    <property type="match status" value="1"/>
</dbReference>
<evidence type="ECO:0000313" key="4">
    <source>
        <dbReference type="Proteomes" id="UP000585050"/>
    </source>
</evidence>
<dbReference type="InterPro" id="IPR016035">
    <property type="entry name" value="Acyl_Trfase/lysoPLipase"/>
</dbReference>
<evidence type="ECO:0000256" key="1">
    <source>
        <dbReference type="ARBA" id="ARBA00023098"/>
    </source>
</evidence>
<dbReference type="Pfam" id="PF01734">
    <property type="entry name" value="Patatin"/>
    <property type="match status" value="1"/>
</dbReference>
<dbReference type="AlphaFoldDB" id="A0A7X8SQ90"/>
<dbReference type="PROSITE" id="PS51257">
    <property type="entry name" value="PROKAR_LIPOPROTEIN"/>
    <property type="match status" value="1"/>
</dbReference>
<evidence type="ECO:0000259" key="2">
    <source>
        <dbReference type="Pfam" id="PF01734"/>
    </source>
</evidence>
<dbReference type="Proteomes" id="UP000585050">
    <property type="component" value="Unassembled WGS sequence"/>
</dbReference>
<dbReference type="RefSeq" id="WP_168885056.1">
    <property type="nucleotide sequence ID" value="NZ_JABAIL010000011.1"/>
</dbReference>
<dbReference type="SUPFAM" id="SSF52151">
    <property type="entry name" value="FabD/lysophospholipase-like"/>
    <property type="match status" value="1"/>
</dbReference>
<protein>
    <recommendedName>
        <fullName evidence="2">PNPLA domain-containing protein</fullName>
    </recommendedName>
</protein>
<comment type="caution">
    <text evidence="3">The sequence shown here is derived from an EMBL/GenBank/DDBJ whole genome shotgun (WGS) entry which is preliminary data.</text>
</comment>
<gene>
    <name evidence="3" type="ORF">HGP29_24285</name>
</gene>
<dbReference type="GO" id="GO:0006629">
    <property type="term" value="P:lipid metabolic process"/>
    <property type="evidence" value="ECO:0007669"/>
    <property type="project" value="UniProtKB-KW"/>
</dbReference>
<dbReference type="EMBL" id="JABAIL010000011">
    <property type="protein sequence ID" value="NLR94345.1"/>
    <property type="molecule type" value="Genomic_DNA"/>
</dbReference>
<sequence length="351" mass="40365">MFKSIQYLLSVTLPLVVFISCSQKLVVAEKKNPEGTALVVIGAASRISQETALIERLYEEGELDNLQLVAGVSAGALNAVIIDGVKEGRISFKEVRSILFQLKEDDIFINPNHHLPVDLSPFDSTLRAVYVETMGYSSIKEIQLPTIISTVDKKRGQLVRITNIDGFRMNDQVTTNLVEVLKATSAMPHVFPHTIINDRKYIDGGTKEDIPIEAVLEYERFRNQDFEKIIVIGIQRNKTTNWETEMDLLELRGLEADVLKKMLEDMHYNMDKKDVLKDKMTTFYKQHTKELTDRIFIYTPNIKGFKYVPIVGFNDQEYQYKTVYQWSKTNHPIQLKHYLDGFKKVSRLHSK</sequence>
<accession>A0A7X8SQ90</accession>
<proteinExistence type="predicted"/>
<evidence type="ECO:0000313" key="3">
    <source>
        <dbReference type="EMBL" id="NLR94345.1"/>
    </source>
</evidence>
<keyword evidence="4" id="KW-1185">Reference proteome</keyword>
<feature type="domain" description="PNPLA" evidence="2">
    <location>
        <begin position="52"/>
        <end position="215"/>
    </location>
</feature>
<dbReference type="InterPro" id="IPR002641">
    <property type="entry name" value="PNPLA_dom"/>
</dbReference>
<keyword evidence="1" id="KW-0443">Lipid metabolism</keyword>